<keyword evidence="6 7" id="KW-0472">Membrane</keyword>
<feature type="transmembrane region" description="Helical" evidence="7">
    <location>
        <begin position="125"/>
        <end position="151"/>
    </location>
</feature>
<dbReference type="EMBL" id="FLRH01000003">
    <property type="protein sequence ID" value="SBT64922.1"/>
    <property type="molecule type" value="Genomic_DNA"/>
</dbReference>
<dbReference type="Proteomes" id="UP000199558">
    <property type="component" value="Unassembled WGS sequence"/>
</dbReference>
<organism evidence="9 10">
    <name type="scientific">Micromonospora sediminicola</name>
    <dbReference type="NCBI Taxonomy" id="946078"/>
    <lineage>
        <taxon>Bacteria</taxon>
        <taxon>Bacillati</taxon>
        <taxon>Actinomycetota</taxon>
        <taxon>Actinomycetes</taxon>
        <taxon>Micromonosporales</taxon>
        <taxon>Micromonosporaceae</taxon>
        <taxon>Micromonospora</taxon>
    </lineage>
</organism>
<keyword evidence="4 7" id="KW-0812">Transmembrane</keyword>
<feature type="domain" description="ABC transmembrane type-1" evidence="8">
    <location>
        <begin position="93"/>
        <end position="319"/>
    </location>
</feature>
<gene>
    <name evidence="9" type="ORF">GA0070622_1910</name>
</gene>
<dbReference type="PANTHER" id="PTHR43227">
    <property type="entry name" value="BLL4140 PROTEIN"/>
    <property type="match status" value="1"/>
</dbReference>
<evidence type="ECO:0000256" key="2">
    <source>
        <dbReference type="ARBA" id="ARBA00022448"/>
    </source>
</evidence>
<comment type="similarity">
    <text evidence="7">Belongs to the binding-protein-dependent transport system permease family.</text>
</comment>
<dbReference type="STRING" id="946078.GA0070622_1910"/>
<dbReference type="InterPro" id="IPR050809">
    <property type="entry name" value="UgpAE/MalFG_permease"/>
</dbReference>
<evidence type="ECO:0000313" key="10">
    <source>
        <dbReference type="Proteomes" id="UP000199558"/>
    </source>
</evidence>
<feature type="transmembrane region" description="Helical" evidence="7">
    <location>
        <begin position="237"/>
        <end position="260"/>
    </location>
</feature>
<keyword evidence="10" id="KW-1185">Reference proteome</keyword>
<feature type="transmembrane region" description="Helical" evidence="7">
    <location>
        <begin position="97"/>
        <end position="118"/>
    </location>
</feature>
<evidence type="ECO:0000256" key="6">
    <source>
        <dbReference type="ARBA" id="ARBA00023136"/>
    </source>
</evidence>
<evidence type="ECO:0000256" key="3">
    <source>
        <dbReference type="ARBA" id="ARBA00022475"/>
    </source>
</evidence>
<proteinExistence type="inferred from homology"/>
<dbReference type="InterPro" id="IPR035906">
    <property type="entry name" value="MetI-like_sf"/>
</dbReference>
<reference evidence="10" key="1">
    <citation type="submission" date="2016-06" db="EMBL/GenBank/DDBJ databases">
        <authorList>
            <person name="Varghese N."/>
            <person name="Submissions Spin"/>
        </authorList>
    </citation>
    <scope>NUCLEOTIDE SEQUENCE [LARGE SCALE GENOMIC DNA]</scope>
    <source>
        <strain evidence="10">DSM 45794</strain>
    </source>
</reference>
<dbReference type="Pfam" id="PF00528">
    <property type="entry name" value="BPD_transp_1"/>
    <property type="match status" value="1"/>
</dbReference>
<feature type="transmembrane region" description="Helical" evidence="7">
    <location>
        <begin position="298"/>
        <end position="320"/>
    </location>
</feature>
<evidence type="ECO:0000259" key="8">
    <source>
        <dbReference type="PROSITE" id="PS50928"/>
    </source>
</evidence>
<dbReference type="Gene3D" id="1.10.3720.10">
    <property type="entry name" value="MetI-like"/>
    <property type="match status" value="1"/>
</dbReference>
<evidence type="ECO:0000256" key="5">
    <source>
        <dbReference type="ARBA" id="ARBA00022989"/>
    </source>
</evidence>
<dbReference type="AlphaFoldDB" id="A0A1A9B7Q9"/>
<dbReference type="SUPFAM" id="SSF161098">
    <property type="entry name" value="MetI-like"/>
    <property type="match status" value="1"/>
</dbReference>
<comment type="subcellular location">
    <subcellularLocation>
        <location evidence="1 7">Cell membrane</location>
        <topology evidence="1 7">Multi-pass membrane protein</topology>
    </subcellularLocation>
</comment>
<dbReference type="RefSeq" id="WP_091572016.1">
    <property type="nucleotide sequence ID" value="NZ_FLRH01000003.1"/>
</dbReference>
<keyword evidence="5 7" id="KW-1133">Transmembrane helix</keyword>
<feature type="transmembrane region" description="Helical" evidence="7">
    <location>
        <begin position="29"/>
        <end position="50"/>
    </location>
</feature>
<accession>A0A1A9B7Q9</accession>
<feature type="transmembrane region" description="Helical" evidence="7">
    <location>
        <begin position="190"/>
        <end position="216"/>
    </location>
</feature>
<dbReference type="GO" id="GO:0055085">
    <property type="term" value="P:transmembrane transport"/>
    <property type="evidence" value="ECO:0007669"/>
    <property type="project" value="InterPro"/>
</dbReference>
<evidence type="ECO:0000256" key="1">
    <source>
        <dbReference type="ARBA" id="ARBA00004651"/>
    </source>
</evidence>
<dbReference type="InterPro" id="IPR000515">
    <property type="entry name" value="MetI-like"/>
</dbReference>
<keyword evidence="3" id="KW-1003">Cell membrane</keyword>
<evidence type="ECO:0000256" key="4">
    <source>
        <dbReference type="ARBA" id="ARBA00022692"/>
    </source>
</evidence>
<name>A0A1A9B7Q9_9ACTN</name>
<dbReference type="PANTHER" id="PTHR43227:SF8">
    <property type="entry name" value="DIACETYLCHITOBIOSE UPTAKE SYSTEM PERMEASE PROTEIN DASB"/>
    <property type="match status" value="1"/>
</dbReference>
<dbReference type="CDD" id="cd06261">
    <property type="entry name" value="TM_PBP2"/>
    <property type="match status" value="1"/>
</dbReference>
<sequence>MTTLTEATDEAAVRGKAPARRPRRKVDRLPYLLLLPCLAIIAVLLLWPLGQVVMMSFYKLDSVRQLRGDREWPWVGLANYAQILSDPFFRTVLRNTVLFAVANVALTMVLGTLVGLLLNRLGKKMATFVASCVMLAWATPALTGTIVWKWIFDDTSGLVTWLFNKLPDGLSTTLFGRSDWTGYGWFNDPLMFFGILTLVVVWHSFPFIAVSVLAGLKSVPTELQEAARVDGAGPWKVFWSVTFPMLRPVFGILVVLSTIWDFKVFTQQFVLAGGTQDRSTFMLSIYSYAEAFSPPPKYGLGSAIAVILTVILLVVTALYVRMVLKQEDES</sequence>
<evidence type="ECO:0000313" key="9">
    <source>
        <dbReference type="EMBL" id="SBT64922.1"/>
    </source>
</evidence>
<evidence type="ECO:0000256" key="7">
    <source>
        <dbReference type="RuleBase" id="RU363032"/>
    </source>
</evidence>
<dbReference type="OrthoDB" id="9804439at2"/>
<dbReference type="PROSITE" id="PS50928">
    <property type="entry name" value="ABC_TM1"/>
    <property type="match status" value="1"/>
</dbReference>
<dbReference type="GO" id="GO:0005886">
    <property type="term" value="C:plasma membrane"/>
    <property type="evidence" value="ECO:0007669"/>
    <property type="project" value="UniProtKB-SubCell"/>
</dbReference>
<keyword evidence="2 7" id="KW-0813">Transport</keyword>
<protein>
    <submittedName>
        <fullName evidence="9">Carbohydrate ABC transporter membrane protein 1, CUT1 family (TC 3.A.1.1.-)</fullName>
    </submittedName>
</protein>